<sequence length="298" mass="34582">MNFRNARARQPEIVRSIQKDDRYTKELAGDISDLLRLTGPRNWIKYNQLCQLIAEISYHGFASLNNLQTLGEEYTGIIQVDSQYRNIPSKLLQLAAIILEFGGEALYLKTLHILEKYIKDNDEIVPEAKNKLVAIVQAMRSSPAFIKALHKSWFYLRCNKYQISKRITGINYVLIRHWLQPHFSLYGYKILGIITFVQVSLSLASILYDIWGQHKRKQHQSLQSSKGSLRNEKVIEEKENLSGPTCILCLAPRINTTLTPCGHLFCWNCLLDWLDERDQCPLCREYLKKSNLIQLRNL</sequence>
<dbReference type="GO" id="GO:0016558">
    <property type="term" value="P:protein import into peroxisome matrix"/>
    <property type="evidence" value="ECO:0007669"/>
    <property type="project" value="InterPro"/>
</dbReference>
<dbReference type="SUPFAM" id="SSF57850">
    <property type="entry name" value="RING/U-box"/>
    <property type="match status" value="1"/>
</dbReference>
<evidence type="ECO:0000256" key="10">
    <source>
        <dbReference type="ARBA" id="ARBA00022723"/>
    </source>
</evidence>
<evidence type="ECO:0000256" key="5">
    <source>
        <dbReference type="ARBA" id="ARBA00012483"/>
    </source>
</evidence>
<evidence type="ECO:0000256" key="6">
    <source>
        <dbReference type="ARBA" id="ARBA00022448"/>
    </source>
</evidence>
<dbReference type="PANTHER" id="PTHR23350">
    <property type="entry name" value="PEROXISOME ASSEMBLY PROTEIN 10"/>
    <property type="match status" value="1"/>
</dbReference>
<dbReference type="EnsemblMetazoa" id="GAUT013188-RA">
    <property type="protein sequence ID" value="GAUT013188-PA"/>
    <property type="gene ID" value="GAUT013188"/>
</dbReference>
<dbReference type="Pfam" id="PF04757">
    <property type="entry name" value="Pex2_Pex12"/>
    <property type="match status" value="1"/>
</dbReference>
<keyword evidence="11 18" id="KW-0863">Zinc-finger</keyword>
<evidence type="ECO:0000256" key="13">
    <source>
        <dbReference type="ARBA" id="ARBA00022833"/>
    </source>
</evidence>
<evidence type="ECO:0000256" key="3">
    <source>
        <dbReference type="ARBA" id="ARBA00004906"/>
    </source>
</evidence>
<keyword evidence="12" id="KW-0833">Ubl conjugation pathway</keyword>
<reference evidence="21" key="1">
    <citation type="submission" date="2020-05" db="UniProtKB">
        <authorList>
            <consortium name="EnsemblMetazoa"/>
        </authorList>
    </citation>
    <scope>IDENTIFICATION</scope>
    <source>
        <strain evidence="21">TTRI</strain>
    </source>
</reference>
<dbReference type="InterPro" id="IPR017907">
    <property type="entry name" value="Znf_RING_CS"/>
</dbReference>
<evidence type="ECO:0000256" key="2">
    <source>
        <dbReference type="ARBA" id="ARBA00004585"/>
    </source>
</evidence>
<dbReference type="InterPro" id="IPR001841">
    <property type="entry name" value="Znf_RING"/>
</dbReference>
<dbReference type="PROSITE" id="PS50089">
    <property type="entry name" value="ZF_RING_2"/>
    <property type="match status" value="1"/>
</dbReference>
<evidence type="ECO:0000256" key="9">
    <source>
        <dbReference type="ARBA" id="ARBA00022692"/>
    </source>
</evidence>
<dbReference type="AlphaFoldDB" id="A0A1A9URQ3"/>
<dbReference type="EC" id="2.3.2.27" evidence="5"/>
<evidence type="ECO:0000256" key="15">
    <source>
        <dbReference type="ARBA" id="ARBA00022989"/>
    </source>
</evidence>
<keyword evidence="17" id="KW-0576">Peroxisome</keyword>
<dbReference type="GO" id="GO:0061630">
    <property type="term" value="F:ubiquitin protein ligase activity"/>
    <property type="evidence" value="ECO:0007669"/>
    <property type="project" value="UniProtKB-EC"/>
</dbReference>
<evidence type="ECO:0000313" key="22">
    <source>
        <dbReference type="Proteomes" id="UP000078200"/>
    </source>
</evidence>
<name>A0A1A9URQ3_GLOAU</name>
<dbReference type="Pfam" id="PF13920">
    <property type="entry name" value="zf-C3HC4_3"/>
    <property type="match status" value="1"/>
</dbReference>
<evidence type="ECO:0000256" key="11">
    <source>
        <dbReference type="ARBA" id="ARBA00022771"/>
    </source>
</evidence>
<evidence type="ECO:0000256" key="7">
    <source>
        <dbReference type="ARBA" id="ARBA00022593"/>
    </source>
</evidence>
<evidence type="ECO:0000256" key="12">
    <source>
        <dbReference type="ARBA" id="ARBA00022786"/>
    </source>
</evidence>
<dbReference type="PANTHER" id="PTHR23350:SF0">
    <property type="entry name" value="PEROXISOME BIOGENESIS FACTOR 10"/>
    <property type="match status" value="1"/>
</dbReference>
<protein>
    <recommendedName>
        <fullName evidence="5">RING-type E3 ubiquitin transferase</fullName>
        <ecNumber evidence="5">2.3.2.27</ecNumber>
    </recommendedName>
</protein>
<comment type="catalytic activity">
    <reaction evidence="1">
        <text>S-ubiquitinyl-[E2 ubiquitin-conjugating enzyme]-L-cysteine + [acceptor protein]-L-lysine = [E2 ubiquitin-conjugating enzyme]-L-cysteine + N(6)-ubiquitinyl-[acceptor protein]-L-lysine.</text>
        <dbReference type="EC" id="2.3.2.27"/>
    </reaction>
</comment>
<keyword evidence="8" id="KW-0808">Transferase</keyword>
<feature type="domain" description="RING-type" evidence="20">
    <location>
        <begin position="246"/>
        <end position="284"/>
    </location>
</feature>
<evidence type="ECO:0000256" key="4">
    <source>
        <dbReference type="ARBA" id="ARBA00008704"/>
    </source>
</evidence>
<organism evidence="21 22">
    <name type="scientific">Glossina austeni</name>
    <name type="common">Savannah tsetse fly</name>
    <dbReference type="NCBI Taxonomy" id="7395"/>
    <lineage>
        <taxon>Eukaryota</taxon>
        <taxon>Metazoa</taxon>
        <taxon>Ecdysozoa</taxon>
        <taxon>Arthropoda</taxon>
        <taxon>Hexapoda</taxon>
        <taxon>Insecta</taxon>
        <taxon>Pterygota</taxon>
        <taxon>Neoptera</taxon>
        <taxon>Endopterygota</taxon>
        <taxon>Diptera</taxon>
        <taxon>Brachycera</taxon>
        <taxon>Muscomorpha</taxon>
        <taxon>Hippoboscoidea</taxon>
        <taxon>Glossinidae</taxon>
        <taxon>Glossina</taxon>
    </lineage>
</organism>
<keyword evidence="14" id="KW-0653">Protein transport</keyword>
<dbReference type="Gene3D" id="3.30.40.10">
    <property type="entry name" value="Zinc/RING finger domain, C3HC4 (zinc finger)"/>
    <property type="match status" value="1"/>
</dbReference>
<dbReference type="GO" id="GO:0005778">
    <property type="term" value="C:peroxisomal membrane"/>
    <property type="evidence" value="ECO:0007669"/>
    <property type="project" value="UniProtKB-SubCell"/>
</dbReference>
<proteinExistence type="inferred from homology"/>
<evidence type="ECO:0000256" key="19">
    <source>
        <dbReference type="SAM" id="Phobius"/>
    </source>
</evidence>
<dbReference type="InterPro" id="IPR013083">
    <property type="entry name" value="Znf_RING/FYVE/PHD"/>
</dbReference>
<comment type="subcellular location">
    <subcellularLocation>
        <location evidence="2">Peroxisome membrane</location>
        <topology evidence="2">Multi-pass membrane protein</topology>
    </subcellularLocation>
</comment>
<comment type="similarity">
    <text evidence="4">Belongs to the pex2/pex10/pex12 family.</text>
</comment>
<dbReference type="GO" id="GO:0008270">
    <property type="term" value="F:zinc ion binding"/>
    <property type="evidence" value="ECO:0007669"/>
    <property type="project" value="UniProtKB-KW"/>
</dbReference>
<feature type="transmembrane region" description="Helical" evidence="19">
    <location>
        <begin position="190"/>
        <end position="211"/>
    </location>
</feature>
<dbReference type="Proteomes" id="UP000078200">
    <property type="component" value="Unassembled WGS sequence"/>
</dbReference>
<evidence type="ECO:0000256" key="17">
    <source>
        <dbReference type="ARBA" id="ARBA00023140"/>
    </source>
</evidence>
<evidence type="ECO:0000256" key="8">
    <source>
        <dbReference type="ARBA" id="ARBA00022679"/>
    </source>
</evidence>
<keyword evidence="10" id="KW-0479">Metal-binding</keyword>
<keyword evidence="7" id="KW-0962">Peroxisome biogenesis</keyword>
<evidence type="ECO:0000256" key="1">
    <source>
        <dbReference type="ARBA" id="ARBA00000900"/>
    </source>
</evidence>
<evidence type="ECO:0000256" key="16">
    <source>
        <dbReference type="ARBA" id="ARBA00023136"/>
    </source>
</evidence>
<dbReference type="VEuPathDB" id="VectorBase:GAUT013188"/>
<keyword evidence="13" id="KW-0862">Zinc</keyword>
<evidence type="ECO:0000259" key="20">
    <source>
        <dbReference type="PROSITE" id="PS50089"/>
    </source>
</evidence>
<keyword evidence="16 19" id="KW-0472">Membrane</keyword>
<dbReference type="CDD" id="cd16527">
    <property type="entry name" value="RING-HC_PEX10"/>
    <property type="match status" value="1"/>
</dbReference>
<dbReference type="STRING" id="7395.A0A1A9URQ3"/>
<keyword evidence="22" id="KW-1185">Reference proteome</keyword>
<keyword evidence="9 19" id="KW-0812">Transmembrane</keyword>
<comment type="pathway">
    <text evidence="3">Protein modification; protein ubiquitination.</text>
</comment>
<accession>A0A1A9URQ3</accession>
<dbReference type="InterPro" id="IPR006845">
    <property type="entry name" value="Pex_N"/>
</dbReference>
<evidence type="ECO:0000313" key="21">
    <source>
        <dbReference type="EnsemblMetazoa" id="GAUT013188-PA"/>
    </source>
</evidence>
<dbReference type="PROSITE" id="PS00518">
    <property type="entry name" value="ZF_RING_1"/>
    <property type="match status" value="1"/>
</dbReference>
<evidence type="ECO:0000256" key="14">
    <source>
        <dbReference type="ARBA" id="ARBA00022927"/>
    </source>
</evidence>
<keyword evidence="15 19" id="KW-1133">Transmembrane helix</keyword>
<evidence type="ECO:0000256" key="18">
    <source>
        <dbReference type="PROSITE-ProRule" id="PRU00175"/>
    </source>
</evidence>
<dbReference type="InterPro" id="IPR025654">
    <property type="entry name" value="PEX2/10"/>
</dbReference>
<keyword evidence="6" id="KW-0813">Transport</keyword>
<dbReference type="SMART" id="SM00184">
    <property type="entry name" value="RING"/>
    <property type="match status" value="1"/>
</dbReference>